<dbReference type="GO" id="GO:0005667">
    <property type="term" value="C:transcription regulator complex"/>
    <property type="evidence" value="ECO:0007669"/>
    <property type="project" value="TreeGrafter"/>
</dbReference>
<dbReference type="Proteomes" id="UP000322234">
    <property type="component" value="Unassembled WGS sequence"/>
</dbReference>
<proteinExistence type="predicted"/>
<accession>A0A6B0RBK1</accession>
<comment type="caution">
    <text evidence="3">The sequence shown here is derived from an EMBL/GenBank/DDBJ whole genome shotgun (WGS) entry which is preliminary data.</text>
</comment>
<dbReference type="GO" id="GO:0000981">
    <property type="term" value="F:DNA-binding transcription factor activity, RNA polymerase II-specific"/>
    <property type="evidence" value="ECO:0007669"/>
    <property type="project" value="TreeGrafter"/>
</dbReference>
<dbReference type="GO" id="GO:0005737">
    <property type="term" value="C:cytoplasm"/>
    <property type="evidence" value="ECO:0007669"/>
    <property type="project" value="TreeGrafter"/>
</dbReference>
<sequence length="430" mass="48261">MENLQTNFSLVQSLNKKLNGMEDDGSPPVKKMMTDIHANGKMMINKLPAVKKEHLDDYETPMETDEEHVKRTCASVPEPLHLNPSLKHTLAQFHLSSQSSLGGPAAFSARYSQESMSPTVFLPLPSPQILPGPLLIPSDSSTELTQTMLEGESISCFQIDTPPGMELQSWYPVIKQEGDHVSQTHSFLHPSYYLYMCDKVVAPNVSLTSAVPQPKEVTKTEASKSIPRQSEKPHSSGKHQKIVSYPDVSLEEQEKMDLKASKELYSHLDPSVSNNSTSKKKPESTTCSLARDTSKSGTDCDVAASSPLLVKDVTCEDDKGKIMEEVVRTYVKQQEKLNSILQKKQQLQMEVEMLSSSKAMKELTEEQQNLQKELESLQNEHAQRMEEFYVEQKDLEKKLEQVMKQKCTCDSNLEKDKEAEYAAQVMSKSD</sequence>
<evidence type="ECO:0008006" key="5">
    <source>
        <dbReference type="Google" id="ProtNLM"/>
    </source>
</evidence>
<evidence type="ECO:0000256" key="2">
    <source>
        <dbReference type="SAM" id="MobiDB-lite"/>
    </source>
</evidence>
<feature type="coiled-coil region" evidence="1">
    <location>
        <begin position="330"/>
        <end position="405"/>
    </location>
</feature>
<dbReference type="GO" id="GO:0046332">
    <property type="term" value="F:SMAD binding"/>
    <property type="evidence" value="ECO:0007669"/>
    <property type="project" value="TreeGrafter"/>
</dbReference>
<dbReference type="GO" id="GO:0000122">
    <property type="term" value="P:negative regulation of transcription by RNA polymerase II"/>
    <property type="evidence" value="ECO:0007669"/>
    <property type="project" value="TreeGrafter"/>
</dbReference>
<evidence type="ECO:0000313" key="3">
    <source>
        <dbReference type="EMBL" id="MXQ84843.1"/>
    </source>
</evidence>
<reference evidence="3" key="1">
    <citation type="submission" date="2019-10" db="EMBL/GenBank/DDBJ databases">
        <title>The sequence and de novo assembly of the wild yak genome.</title>
        <authorList>
            <person name="Liu Y."/>
        </authorList>
    </citation>
    <scope>NUCLEOTIDE SEQUENCE [LARGE SCALE GENOMIC DNA]</scope>
    <source>
        <strain evidence="3">WY2019</strain>
    </source>
</reference>
<organism evidence="3 4">
    <name type="scientific">Bos mutus</name>
    <name type="common">wild yak</name>
    <dbReference type="NCBI Taxonomy" id="72004"/>
    <lineage>
        <taxon>Eukaryota</taxon>
        <taxon>Metazoa</taxon>
        <taxon>Chordata</taxon>
        <taxon>Craniata</taxon>
        <taxon>Vertebrata</taxon>
        <taxon>Euteleostomi</taxon>
        <taxon>Mammalia</taxon>
        <taxon>Eutheria</taxon>
        <taxon>Laurasiatheria</taxon>
        <taxon>Artiodactyla</taxon>
        <taxon>Ruminantia</taxon>
        <taxon>Pecora</taxon>
        <taxon>Bovidae</taxon>
        <taxon>Bovinae</taxon>
        <taxon>Bos</taxon>
    </lineage>
</organism>
<dbReference type="PANTHER" id="PTHR10005">
    <property type="entry name" value="SKI ONCOGENE-RELATED"/>
    <property type="match status" value="1"/>
</dbReference>
<dbReference type="GO" id="GO:0030512">
    <property type="term" value="P:negative regulation of transforming growth factor beta receptor signaling pathway"/>
    <property type="evidence" value="ECO:0007669"/>
    <property type="project" value="TreeGrafter"/>
</dbReference>
<dbReference type="AlphaFoldDB" id="A0A6B0RBK1"/>
<keyword evidence="4" id="KW-1185">Reference proteome</keyword>
<protein>
    <recommendedName>
        <fullName evidence="5">Ski-like protein</fullName>
    </recommendedName>
</protein>
<dbReference type="InterPro" id="IPR023216">
    <property type="entry name" value="Tscrpt_reg_SKI_SnoN"/>
</dbReference>
<feature type="region of interest" description="Disordered" evidence="2">
    <location>
        <begin position="213"/>
        <end position="248"/>
    </location>
</feature>
<gene>
    <name evidence="3" type="ORF">E5288_WYG021491</name>
</gene>
<name>A0A6B0RBK1_9CETA</name>
<evidence type="ECO:0000313" key="4">
    <source>
        <dbReference type="Proteomes" id="UP000322234"/>
    </source>
</evidence>
<dbReference type="PANTHER" id="PTHR10005:SF3">
    <property type="entry name" value="SKI-LIKE PROTEIN"/>
    <property type="match status" value="1"/>
</dbReference>
<evidence type="ECO:0000256" key="1">
    <source>
        <dbReference type="SAM" id="Coils"/>
    </source>
</evidence>
<dbReference type="GO" id="GO:0005634">
    <property type="term" value="C:nucleus"/>
    <property type="evidence" value="ECO:0007669"/>
    <property type="project" value="TreeGrafter"/>
</dbReference>
<keyword evidence="1" id="KW-0175">Coiled coil</keyword>
<dbReference type="GO" id="GO:0030514">
    <property type="term" value="P:negative regulation of BMP signaling pathway"/>
    <property type="evidence" value="ECO:0007669"/>
    <property type="project" value="TreeGrafter"/>
</dbReference>
<feature type="region of interest" description="Disordered" evidence="2">
    <location>
        <begin position="265"/>
        <end position="299"/>
    </location>
</feature>
<dbReference type="GO" id="GO:0000978">
    <property type="term" value="F:RNA polymerase II cis-regulatory region sequence-specific DNA binding"/>
    <property type="evidence" value="ECO:0007669"/>
    <property type="project" value="TreeGrafter"/>
</dbReference>
<dbReference type="EMBL" id="VBQZ03000023">
    <property type="protein sequence ID" value="MXQ84843.1"/>
    <property type="molecule type" value="Genomic_DNA"/>
</dbReference>